<dbReference type="EMBL" id="CAXDID020000101">
    <property type="protein sequence ID" value="CAL6026041.1"/>
    <property type="molecule type" value="Genomic_DNA"/>
</dbReference>
<dbReference type="EMBL" id="CATOUU010000880">
    <property type="protein sequence ID" value="CAI9956837.1"/>
    <property type="molecule type" value="Genomic_DNA"/>
</dbReference>
<gene>
    <name evidence="2" type="ORF">HINF_LOCUS30652</name>
    <name evidence="1" type="ORF">HINF_LOCUS44482</name>
</gene>
<evidence type="ECO:0000313" key="1">
    <source>
        <dbReference type="EMBL" id="CAI9956837.1"/>
    </source>
</evidence>
<proteinExistence type="predicted"/>
<dbReference type="Proteomes" id="UP001642409">
    <property type="component" value="Unassembled WGS sequence"/>
</dbReference>
<sequence>MRMNYRQIFDFSAVYTDEDKLKSLPLRKFENKDELEANGLPQIVDSQFNYKKREVCNESAFENTCQATKKKVADDLFERIKFIDISNQVEEFSKQLTNSNTKVQQSIKCISPQIQIQTNQIQGQILQNLTRMQVYNKNNKNQLQKIGKGKFKDRSLKYLINLMDND</sequence>
<evidence type="ECO:0000313" key="3">
    <source>
        <dbReference type="Proteomes" id="UP001642409"/>
    </source>
</evidence>
<protein>
    <submittedName>
        <fullName evidence="2">Hypothetical_protein</fullName>
    </submittedName>
</protein>
<accession>A0AA86QMW9</accession>
<evidence type="ECO:0000313" key="2">
    <source>
        <dbReference type="EMBL" id="CAL6026041.1"/>
    </source>
</evidence>
<reference evidence="1" key="1">
    <citation type="submission" date="2023-06" db="EMBL/GenBank/DDBJ databases">
        <authorList>
            <person name="Kurt Z."/>
        </authorList>
    </citation>
    <scope>NUCLEOTIDE SEQUENCE</scope>
</reference>
<keyword evidence="3" id="KW-1185">Reference proteome</keyword>
<comment type="caution">
    <text evidence="1">The sequence shown here is derived from an EMBL/GenBank/DDBJ whole genome shotgun (WGS) entry which is preliminary data.</text>
</comment>
<dbReference type="AlphaFoldDB" id="A0AA86QMW9"/>
<organism evidence="1">
    <name type="scientific">Hexamita inflata</name>
    <dbReference type="NCBI Taxonomy" id="28002"/>
    <lineage>
        <taxon>Eukaryota</taxon>
        <taxon>Metamonada</taxon>
        <taxon>Diplomonadida</taxon>
        <taxon>Hexamitidae</taxon>
        <taxon>Hexamitinae</taxon>
        <taxon>Hexamita</taxon>
    </lineage>
</organism>
<reference evidence="2 3" key="2">
    <citation type="submission" date="2024-07" db="EMBL/GenBank/DDBJ databases">
        <authorList>
            <person name="Akdeniz Z."/>
        </authorList>
    </citation>
    <scope>NUCLEOTIDE SEQUENCE [LARGE SCALE GENOMIC DNA]</scope>
</reference>
<name>A0AA86QMW9_9EUKA</name>